<proteinExistence type="predicted"/>
<accession>A0A426XGJ4</accession>
<evidence type="ECO:0000313" key="2">
    <source>
        <dbReference type="Proteomes" id="UP000287651"/>
    </source>
</evidence>
<evidence type="ECO:0000313" key="1">
    <source>
        <dbReference type="EMBL" id="RRT38550.1"/>
    </source>
</evidence>
<name>A0A426XGJ4_ENSVE</name>
<reference evidence="1 2" key="1">
    <citation type="journal article" date="2014" name="Agronomy (Basel)">
        <title>A Draft Genome Sequence for Ensete ventricosum, the Drought-Tolerant Tree Against Hunger.</title>
        <authorList>
            <person name="Harrison J."/>
            <person name="Moore K.A."/>
            <person name="Paszkiewicz K."/>
            <person name="Jones T."/>
            <person name="Grant M."/>
            <person name="Ambacheew D."/>
            <person name="Muzemil S."/>
            <person name="Studholme D.J."/>
        </authorList>
    </citation>
    <scope>NUCLEOTIDE SEQUENCE [LARGE SCALE GENOMIC DNA]</scope>
</reference>
<organism evidence="1 2">
    <name type="scientific">Ensete ventricosum</name>
    <name type="common">Abyssinian banana</name>
    <name type="synonym">Musa ensete</name>
    <dbReference type="NCBI Taxonomy" id="4639"/>
    <lineage>
        <taxon>Eukaryota</taxon>
        <taxon>Viridiplantae</taxon>
        <taxon>Streptophyta</taxon>
        <taxon>Embryophyta</taxon>
        <taxon>Tracheophyta</taxon>
        <taxon>Spermatophyta</taxon>
        <taxon>Magnoliopsida</taxon>
        <taxon>Liliopsida</taxon>
        <taxon>Zingiberales</taxon>
        <taxon>Musaceae</taxon>
        <taxon>Ensete</taxon>
    </lineage>
</organism>
<gene>
    <name evidence="1" type="ORF">B296_00042167</name>
</gene>
<dbReference type="Proteomes" id="UP000287651">
    <property type="component" value="Unassembled WGS sequence"/>
</dbReference>
<protein>
    <submittedName>
        <fullName evidence="1">Uncharacterized protein</fullName>
    </submittedName>
</protein>
<comment type="caution">
    <text evidence="1">The sequence shown here is derived from an EMBL/GenBank/DDBJ whole genome shotgun (WGS) entry which is preliminary data.</text>
</comment>
<sequence length="100" mass="11431">MRRRQAAFNGATGDVREFRAIWSSKAAIKKTKTQTRTKKKCGSTTLEIERTATKFLLCLVEPSGSYCCRREERRRWNRHMLSCGGYRTSDLILKAGKPSS</sequence>
<dbReference type="AlphaFoldDB" id="A0A426XGJ4"/>
<dbReference type="EMBL" id="AMZH03021100">
    <property type="protein sequence ID" value="RRT38550.1"/>
    <property type="molecule type" value="Genomic_DNA"/>
</dbReference>